<evidence type="ECO:0000313" key="2">
    <source>
        <dbReference type="Proteomes" id="UP001333110"/>
    </source>
</evidence>
<keyword evidence="2" id="KW-1185">Reference proteome</keyword>
<accession>A0AAN7RV98</accession>
<dbReference type="AlphaFoldDB" id="A0AAN7RV98"/>
<organism evidence="1 2">
    <name type="scientific">Mycteria americana</name>
    <name type="common">Wood stork</name>
    <dbReference type="NCBI Taxonomy" id="33587"/>
    <lineage>
        <taxon>Eukaryota</taxon>
        <taxon>Metazoa</taxon>
        <taxon>Chordata</taxon>
        <taxon>Craniata</taxon>
        <taxon>Vertebrata</taxon>
        <taxon>Euteleostomi</taxon>
        <taxon>Archelosauria</taxon>
        <taxon>Archosauria</taxon>
        <taxon>Dinosauria</taxon>
        <taxon>Saurischia</taxon>
        <taxon>Theropoda</taxon>
        <taxon>Coelurosauria</taxon>
        <taxon>Aves</taxon>
        <taxon>Neognathae</taxon>
        <taxon>Neoaves</taxon>
        <taxon>Aequornithes</taxon>
        <taxon>Ciconiiformes</taxon>
        <taxon>Ciconiidae</taxon>
        <taxon>Mycteria</taxon>
    </lineage>
</organism>
<dbReference type="EMBL" id="JAUNZN010000019">
    <property type="protein sequence ID" value="KAK4810106.1"/>
    <property type="molecule type" value="Genomic_DNA"/>
</dbReference>
<name>A0AAN7RV98_MYCAM</name>
<dbReference type="Proteomes" id="UP001333110">
    <property type="component" value="Unassembled WGS sequence"/>
</dbReference>
<gene>
    <name evidence="1" type="ORF">QYF61_008082</name>
</gene>
<evidence type="ECO:0000313" key="1">
    <source>
        <dbReference type="EMBL" id="KAK4810106.1"/>
    </source>
</evidence>
<protein>
    <submittedName>
        <fullName evidence="1">Uncharacterized protein</fullName>
    </submittedName>
</protein>
<comment type="caution">
    <text evidence="1">The sequence shown here is derived from an EMBL/GenBank/DDBJ whole genome shotgun (WGS) entry which is preliminary data.</text>
</comment>
<reference evidence="1 2" key="1">
    <citation type="journal article" date="2023" name="J. Hered.">
        <title>Chromosome-level genome of the wood stork (Mycteria americana) provides insight into avian chromosome evolution.</title>
        <authorList>
            <person name="Flamio R. Jr."/>
            <person name="Ramstad K.M."/>
        </authorList>
    </citation>
    <scope>NUCLEOTIDE SEQUENCE [LARGE SCALE GENOMIC DNA]</scope>
    <source>
        <strain evidence="1">JAX WOST 10</strain>
    </source>
</reference>
<sequence length="140" mass="16250">MEGLLRRHGCDPSPLGVEWVKEKWCEPESVVERTEKCRGSKRDGRGKGTMCAILGACLMQAQDQYMYFRQVEKDNSESQLEIECLKADLQWERERTRLLEWKIYVMLTQAKEPPSIAQIRKLIVGTDPEDWDGDIWGDSD</sequence>
<proteinExistence type="predicted"/>